<dbReference type="InterPro" id="IPR000644">
    <property type="entry name" value="CBS_dom"/>
</dbReference>
<proteinExistence type="predicted"/>
<evidence type="ECO:0000313" key="3">
    <source>
        <dbReference type="EMBL" id="KKL65264.1"/>
    </source>
</evidence>
<accession>A0A0F9DU54</accession>
<dbReference type="SMART" id="SM00116">
    <property type="entry name" value="CBS"/>
    <property type="match status" value="1"/>
</dbReference>
<dbReference type="InterPro" id="IPR046342">
    <property type="entry name" value="CBS_dom_sf"/>
</dbReference>
<protein>
    <recommendedName>
        <fullName evidence="2">CBS domain-containing protein</fullName>
    </recommendedName>
</protein>
<dbReference type="PROSITE" id="PS51371">
    <property type="entry name" value="CBS"/>
    <property type="match status" value="1"/>
</dbReference>
<dbReference type="Gene3D" id="3.10.580.10">
    <property type="entry name" value="CBS-domain"/>
    <property type="match status" value="1"/>
</dbReference>
<comment type="caution">
    <text evidence="3">The sequence shown here is derived from an EMBL/GenBank/DDBJ whole genome shotgun (WGS) entry which is preliminary data.</text>
</comment>
<dbReference type="PANTHER" id="PTHR43080:SF2">
    <property type="entry name" value="CBS DOMAIN-CONTAINING PROTEIN"/>
    <property type="match status" value="1"/>
</dbReference>
<feature type="non-terminal residue" evidence="3">
    <location>
        <position position="60"/>
    </location>
</feature>
<dbReference type="Pfam" id="PF00571">
    <property type="entry name" value="CBS"/>
    <property type="match status" value="1"/>
</dbReference>
<evidence type="ECO:0000259" key="2">
    <source>
        <dbReference type="PROSITE" id="PS51371"/>
    </source>
</evidence>
<organism evidence="3">
    <name type="scientific">marine sediment metagenome</name>
    <dbReference type="NCBI Taxonomy" id="412755"/>
    <lineage>
        <taxon>unclassified sequences</taxon>
        <taxon>metagenomes</taxon>
        <taxon>ecological metagenomes</taxon>
    </lineage>
</organism>
<feature type="domain" description="CBS" evidence="2">
    <location>
        <begin position="7"/>
        <end position="60"/>
    </location>
</feature>
<reference evidence="3" key="1">
    <citation type="journal article" date="2015" name="Nature">
        <title>Complex archaea that bridge the gap between prokaryotes and eukaryotes.</title>
        <authorList>
            <person name="Spang A."/>
            <person name="Saw J.H."/>
            <person name="Jorgensen S.L."/>
            <person name="Zaremba-Niedzwiedzka K."/>
            <person name="Martijn J."/>
            <person name="Lind A.E."/>
            <person name="van Eijk R."/>
            <person name="Schleper C."/>
            <person name="Guy L."/>
            <person name="Ettema T.J."/>
        </authorList>
    </citation>
    <scope>NUCLEOTIDE SEQUENCE</scope>
</reference>
<gene>
    <name evidence="3" type="ORF">LCGC14_2156690</name>
</gene>
<dbReference type="AlphaFoldDB" id="A0A0F9DU54"/>
<dbReference type="SUPFAM" id="SSF54631">
    <property type="entry name" value="CBS-domain pair"/>
    <property type="match status" value="1"/>
</dbReference>
<dbReference type="EMBL" id="LAZR01027591">
    <property type="protein sequence ID" value="KKL65264.1"/>
    <property type="molecule type" value="Genomic_DNA"/>
</dbReference>
<keyword evidence="1" id="KW-0129">CBS domain</keyword>
<evidence type="ECO:0000256" key="1">
    <source>
        <dbReference type="ARBA" id="ARBA00023122"/>
    </source>
</evidence>
<name>A0A0F9DU54_9ZZZZ</name>
<sequence length="60" mass="6765">MYVSDWMTKKVITVSPDDFLSAAVNLMKDKCIKHIPVIKGGKLKGIISDRDIREYLPSKA</sequence>
<dbReference type="InterPro" id="IPR051257">
    <property type="entry name" value="Diverse_CBS-Domain"/>
</dbReference>
<dbReference type="PANTHER" id="PTHR43080">
    <property type="entry name" value="CBS DOMAIN-CONTAINING PROTEIN CBSX3, MITOCHONDRIAL"/>
    <property type="match status" value="1"/>
</dbReference>